<evidence type="ECO:0000313" key="3">
    <source>
        <dbReference type="Proteomes" id="UP000184501"/>
    </source>
</evidence>
<feature type="region of interest" description="Disordered" evidence="1">
    <location>
        <begin position="1"/>
        <end position="55"/>
    </location>
</feature>
<evidence type="ECO:0008006" key="4">
    <source>
        <dbReference type="Google" id="ProtNLM"/>
    </source>
</evidence>
<accession>A0A1M5PW73</accession>
<sequence>MTHEGIALQNQNRQDREKQEKKSPTEWDGSSRGDQGSLQNNSPLPVPPVFKGEGGKGPVTVDGMALKHFAAAVKELLPHLRNAVRDVDSLAIRAGNFKHGNAIRDLITGPTGNAGLKKEYSDALKKMGAAFEKFVAGVEELAAKYQTTEELNSKGANDVADLMKQFGAGIPGVAGGP</sequence>
<dbReference type="RefSeq" id="WP_073490017.1">
    <property type="nucleotide sequence ID" value="NZ_FQVN01000020.1"/>
</dbReference>
<gene>
    <name evidence="2" type="ORF">SAMN05444320_12020</name>
</gene>
<evidence type="ECO:0000313" key="2">
    <source>
        <dbReference type="EMBL" id="SHH05942.1"/>
    </source>
</evidence>
<dbReference type="OrthoDB" id="4209615at2"/>
<reference evidence="2 3" key="1">
    <citation type="submission" date="2016-11" db="EMBL/GenBank/DDBJ databases">
        <authorList>
            <person name="Jaros S."/>
            <person name="Januszkiewicz K."/>
            <person name="Wedrychowicz H."/>
        </authorList>
    </citation>
    <scope>NUCLEOTIDE SEQUENCE [LARGE SCALE GENOMIC DNA]</scope>
    <source>
        <strain evidence="2 3">DSM 44523</strain>
    </source>
</reference>
<organism evidence="2 3">
    <name type="scientific">Streptoalloteichus hindustanus</name>
    <dbReference type="NCBI Taxonomy" id="2017"/>
    <lineage>
        <taxon>Bacteria</taxon>
        <taxon>Bacillati</taxon>
        <taxon>Actinomycetota</taxon>
        <taxon>Actinomycetes</taxon>
        <taxon>Pseudonocardiales</taxon>
        <taxon>Pseudonocardiaceae</taxon>
        <taxon>Streptoalloteichus</taxon>
    </lineage>
</organism>
<keyword evidence="3" id="KW-1185">Reference proteome</keyword>
<proteinExistence type="predicted"/>
<dbReference type="EMBL" id="FQVN01000020">
    <property type="protein sequence ID" value="SHH05942.1"/>
    <property type="molecule type" value="Genomic_DNA"/>
</dbReference>
<evidence type="ECO:0000256" key="1">
    <source>
        <dbReference type="SAM" id="MobiDB-lite"/>
    </source>
</evidence>
<feature type="compositionally biased region" description="Basic and acidic residues" evidence="1">
    <location>
        <begin position="13"/>
        <end position="31"/>
    </location>
</feature>
<name>A0A1M5PW73_STRHI</name>
<dbReference type="Proteomes" id="UP000184501">
    <property type="component" value="Unassembled WGS sequence"/>
</dbReference>
<dbReference type="STRING" id="2017.SAMN05444320_12020"/>
<feature type="compositionally biased region" description="Polar residues" evidence="1">
    <location>
        <begin position="32"/>
        <end position="43"/>
    </location>
</feature>
<dbReference type="AlphaFoldDB" id="A0A1M5PW73"/>
<protein>
    <recommendedName>
        <fullName evidence="4">Excreted virulence factor EspC, type VII ESX diderm</fullName>
    </recommendedName>
</protein>